<dbReference type="STRING" id="5601.A0A0D2F2R9"/>
<organism evidence="2 3">
    <name type="scientific">Phialophora macrospora</name>
    <dbReference type="NCBI Taxonomy" id="1851006"/>
    <lineage>
        <taxon>Eukaryota</taxon>
        <taxon>Fungi</taxon>
        <taxon>Dikarya</taxon>
        <taxon>Ascomycota</taxon>
        <taxon>Pezizomycotina</taxon>
        <taxon>Eurotiomycetes</taxon>
        <taxon>Chaetothyriomycetidae</taxon>
        <taxon>Chaetothyriales</taxon>
        <taxon>Herpotrichiellaceae</taxon>
        <taxon>Phialophora</taxon>
    </lineage>
</organism>
<proteinExistence type="predicted"/>
<evidence type="ECO:0000313" key="2">
    <source>
        <dbReference type="EMBL" id="KIW62238.1"/>
    </source>
</evidence>
<dbReference type="AlphaFoldDB" id="A0A0D2F2R9"/>
<keyword evidence="3" id="KW-1185">Reference proteome</keyword>
<dbReference type="HOGENOM" id="CLU_041470_2_1_1"/>
<sequence>MDLPFLNIKGADVLEDVTYLKQRHGDVHHVAAVMLLKLKLHIDIINIKLVRKVIAARLPPELWGRVEAYVPRSPVSAQWVGKPYGEITRTQCKLEVQVKLLSGAIRNINPHFAGGLLDPDEYLSSRPGYYSPGSPEEVQLLLHYSYTAWWQHEGVLELLQSAKSIAGKDSEDEIEDMMEGTTFRNNPGSDRTKEELLDDVSRNRLWAYIDYAVADAMSLSENRPSDVKMLQTRQRNRELLAEEYEDEDEDEDEYEYDSDSE</sequence>
<name>A0A0D2F2R9_9EURO</name>
<feature type="compositionally biased region" description="Acidic residues" evidence="1">
    <location>
        <begin position="241"/>
        <end position="261"/>
    </location>
</feature>
<dbReference type="Proteomes" id="UP000054266">
    <property type="component" value="Unassembled WGS sequence"/>
</dbReference>
<evidence type="ECO:0000313" key="3">
    <source>
        <dbReference type="Proteomes" id="UP000054266"/>
    </source>
</evidence>
<reference evidence="2 3" key="1">
    <citation type="submission" date="2015-01" db="EMBL/GenBank/DDBJ databases">
        <title>The Genome Sequence of Capronia semiimmersa CBS27337.</title>
        <authorList>
            <consortium name="The Broad Institute Genomics Platform"/>
            <person name="Cuomo C."/>
            <person name="de Hoog S."/>
            <person name="Gorbushina A."/>
            <person name="Stielow B."/>
            <person name="Teixiera M."/>
            <person name="Abouelleil A."/>
            <person name="Chapman S.B."/>
            <person name="Priest M."/>
            <person name="Young S.K."/>
            <person name="Wortman J."/>
            <person name="Nusbaum C."/>
            <person name="Birren B."/>
        </authorList>
    </citation>
    <scope>NUCLEOTIDE SEQUENCE [LARGE SCALE GENOMIC DNA]</scope>
    <source>
        <strain evidence="2 3">CBS 27337</strain>
    </source>
</reference>
<dbReference type="EMBL" id="KN846963">
    <property type="protein sequence ID" value="KIW62238.1"/>
    <property type="molecule type" value="Genomic_DNA"/>
</dbReference>
<gene>
    <name evidence="2" type="ORF">PV04_10433</name>
</gene>
<feature type="region of interest" description="Disordered" evidence="1">
    <location>
        <begin position="238"/>
        <end position="261"/>
    </location>
</feature>
<protein>
    <submittedName>
        <fullName evidence="2">Uncharacterized protein</fullName>
    </submittedName>
</protein>
<accession>A0A0D2F2R9</accession>
<evidence type="ECO:0000256" key="1">
    <source>
        <dbReference type="SAM" id="MobiDB-lite"/>
    </source>
</evidence>